<dbReference type="InterPro" id="IPR025521">
    <property type="entry name" value="Neprosin_propep"/>
</dbReference>
<organism evidence="3 4">
    <name type="scientific">Capsella rubella</name>
    <dbReference type="NCBI Taxonomy" id="81985"/>
    <lineage>
        <taxon>Eukaryota</taxon>
        <taxon>Viridiplantae</taxon>
        <taxon>Streptophyta</taxon>
        <taxon>Embryophyta</taxon>
        <taxon>Tracheophyta</taxon>
        <taxon>Spermatophyta</taxon>
        <taxon>Magnoliopsida</taxon>
        <taxon>eudicotyledons</taxon>
        <taxon>Gunneridae</taxon>
        <taxon>Pentapetalae</taxon>
        <taxon>rosids</taxon>
        <taxon>malvids</taxon>
        <taxon>Brassicales</taxon>
        <taxon>Brassicaceae</taxon>
        <taxon>Camelineae</taxon>
        <taxon>Capsella</taxon>
    </lineage>
</organism>
<evidence type="ECO:0000313" key="3">
    <source>
        <dbReference type="EMBL" id="EOA28754.1"/>
    </source>
</evidence>
<feature type="domain" description="Neprosin PEP catalytic" evidence="2">
    <location>
        <begin position="135"/>
        <end position="388"/>
    </location>
</feature>
<name>R0HGE1_9BRAS</name>
<dbReference type="InterPro" id="IPR004314">
    <property type="entry name" value="Neprosin"/>
</dbReference>
<protein>
    <recommendedName>
        <fullName evidence="2">Neprosin PEP catalytic domain-containing protein</fullName>
    </recommendedName>
</protein>
<proteinExistence type="predicted"/>
<accession>R0HGE1</accession>
<dbReference type="KEGG" id="crb:17889498"/>
<dbReference type="EMBL" id="KB870808">
    <property type="protein sequence ID" value="EOA28754.1"/>
    <property type="molecule type" value="Genomic_DNA"/>
</dbReference>
<dbReference type="Pfam" id="PF14365">
    <property type="entry name" value="Neprosin_AP"/>
    <property type="match status" value="1"/>
</dbReference>
<keyword evidence="4" id="KW-1185">Reference proteome</keyword>
<sequence>MIANFVLNILTISVIVTRSEVSNTHDDEIDKLLKKINKPFLKSIKIPDGDVIDCVHMKNHSIYDHHLFKNHTIQMQPSYVPEESKNESTNTKNQSMLSQLWTINGKCPKNSIPIRRTTKEDILRRRSVDVYGKTNPNDNPKFHEYAIIKVDGKFHGAKADINVWKPYIQTPKEFSLAQMWVAAGPDSELNSIEVGWQAYPDLYADENPRIFTFWTADGYKSGCYNLDCPGFVPINNAFFVGATINHFSTYDGRQYHISTLIWKDPHTGNWWLKLNGNIVVGYWPSILFKHLNTGATEIQWGGEVINFNDGSKHTTTKMGSGHFAEEGFKRASYFRNLVVLDEDDKIKRPERGSSYMTKESCYNVRSGYDVIYGLNFFYGGPGRNHNCL</sequence>
<feature type="chain" id="PRO_5004352167" description="Neprosin PEP catalytic domain-containing protein" evidence="1">
    <location>
        <begin position="20"/>
        <end position="388"/>
    </location>
</feature>
<dbReference type="Proteomes" id="UP000029121">
    <property type="component" value="Unassembled WGS sequence"/>
</dbReference>
<dbReference type="PANTHER" id="PTHR31589">
    <property type="entry name" value="PROTEIN, PUTATIVE (DUF239)-RELATED-RELATED"/>
    <property type="match status" value="1"/>
</dbReference>
<reference evidence="4" key="1">
    <citation type="journal article" date="2013" name="Nat. Genet.">
        <title>The Capsella rubella genome and the genomic consequences of rapid mating system evolution.</title>
        <authorList>
            <person name="Slotte T."/>
            <person name="Hazzouri K.M."/>
            <person name="Agren J.A."/>
            <person name="Koenig D."/>
            <person name="Maumus F."/>
            <person name="Guo Y.L."/>
            <person name="Steige K."/>
            <person name="Platts A.E."/>
            <person name="Escobar J.S."/>
            <person name="Newman L.K."/>
            <person name="Wang W."/>
            <person name="Mandakova T."/>
            <person name="Vello E."/>
            <person name="Smith L.M."/>
            <person name="Henz S.R."/>
            <person name="Steffen J."/>
            <person name="Takuno S."/>
            <person name="Brandvain Y."/>
            <person name="Coop G."/>
            <person name="Andolfatto P."/>
            <person name="Hu T.T."/>
            <person name="Blanchette M."/>
            <person name="Clark R.M."/>
            <person name="Quesneville H."/>
            <person name="Nordborg M."/>
            <person name="Gaut B.S."/>
            <person name="Lysak M.A."/>
            <person name="Jenkins J."/>
            <person name="Grimwood J."/>
            <person name="Chapman J."/>
            <person name="Prochnik S."/>
            <person name="Shu S."/>
            <person name="Rokhsar D."/>
            <person name="Schmutz J."/>
            <person name="Weigel D."/>
            <person name="Wright S.I."/>
        </authorList>
    </citation>
    <scope>NUCLEOTIDE SEQUENCE [LARGE SCALE GENOMIC DNA]</scope>
    <source>
        <strain evidence="4">cv. Monte Gargano</strain>
    </source>
</reference>
<dbReference type="eggNOG" id="ENOG502QVB2">
    <property type="taxonomic scope" value="Eukaryota"/>
</dbReference>
<dbReference type="OrthoDB" id="1858978at2759"/>
<evidence type="ECO:0000256" key="1">
    <source>
        <dbReference type="SAM" id="SignalP"/>
    </source>
</evidence>
<dbReference type="PROSITE" id="PS52045">
    <property type="entry name" value="NEPROSIN_PEP_CD"/>
    <property type="match status" value="1"/>
</dbReference>
<feature type="signal peptide" evidence="1">
    <location>
        <begin position="1"/>
        <end position="19"/>
    </location>
</feature>
<evidence type="ECO:0000259" key="2">
    <source>
        <dbReference type="PROSITE" id="PS52045"/>
    </source>
</evidence>
<keyword evidence="1" id="KW-0732">Signal</keyword>
<dbReference type="AlphaFoldDB" id="R0HGE1"/>
<dbReference type="Pfam" id="PF03080">
    <property type="entry name" value="Neprosin"/>
    <property type="match status" value="1"/>
</dbReference>
<dbReference type="PANTHER" id="PTHR31589:SF198">
    <property type="entry name" value="NEP-INTERACTING PROTEIN 1"/>
    <property type="match status" value="1"/>
</dbReference>
<dbReference type="Gene3D" id="3.90.1320.10">
    <property type="entry name" value="Outer-capsid protein sigma 3, large lobe"/>
    <property type="match status" value="1"/>
</dbReference>
<gene>
    <name evidence="3" type="ORF">CARUB_v10024986mg</name>
</gene>
<evidence type="ECO:0000313" key="4">
    <source>
        <dbReference type="Proteomes" id="UP000029121"/>
    </source>
</evidence>
<dbReference type="InterPro" id="IPR053168">
    <property type="entry name" value="Glutamic_endopeptidase"/>
</dbReference>